<proteinExistence type="predicted"/>
<sequence length="79" mass="8210">MAPPPTQFAPYPTQSAKGAVVPVPPQTEDDDDDSVNEINSETKPREYASTEAAATSTNTFAATSTNTFGADPKGKGHAI</sequence>
<evidence type="ECO:0000256" key="1">
    <source>
        <dbReference type="SAM" id="MobiDB-lite"/>
    </source>
</evidence>
<evidence type="ECO:0000313" key="3">
    <source>
        <dbReference type="Proteomes" id="UP000250321"/>
    </source>
</evidence>
<feature type="region of interest" description="Disordered" evidence="1">
    <location>
        <begin position="1"/>
        <end position="79"/>
    </location>
</feature>
<keyword evidence="3" id="KW-1185">Reference proteome</keyword>
<dbReference type="Proteomes" id="UP000250321">
    <property type="component" value="Unassembled WGS sequence"/>
</dbReference>
<organism evidence="2 3">
    <name type="scientific">Prunus yedoensis var. nudiflora</name>
    <dbReference type="NCBI Taxonomy" id="2094558"/>
    <lineage>
        <taxon>Eukaryota</taxon>
        <taxon>Viridiplantae</taxon>
        <taxon>Streptophyta</taxon>
        <taxon>Embryophyta</taxon>
        <taxon>Tracheophyta</taxon>
        <taxon>Spermatophyta</taxon>
        <taxon>Magnoliopsida</taxon>
        <taxon>eudicotyledons</taxon>
        <taxon>Gunneridae</taxon>
        <taxon>Pentapetalae</taxon>
        <taxon>rosids</taxon>
        <taxon>fabids</taxon>
        <taxon>Rosales</taxon>
        <taxon>Rosaceae</taxon>
        <taxon>Amygdaloideae</taxon>
        <taxon>Amygdaleae</taxon>
        <taxon>Prunus</taxon>
    </lineage>
</organism>
<name>A0A314ZDU4_PRUYE</name>
<gene>
    <name evidence="2" type="ORF">Pyn_35191</name>
</gene>
<dbReference type="EMBL" id="PJQY01000177">
    <property type="protein sequence ID" value="PQQ16693.1"/>
    <property type="molecule type" value="Genomic_DNA"/>
</dbReference>
<evidence type="ECO:0000313" key="2">
    <source>
        <dbReference type="EMBL" id="PQQ16693.1"/>
    </source>
</evidence>
<reference evidence="2 3" key="1">
    <citation type="submission" date="2018-02" db="EMBL/GenBank/DDBJ databases">
        <title>Draft genome of wild Prunus yedoensis var. nudiflora.</title>
        <authorList>
            <person name="Baek S."/>
            <person name="Kim J.-H."/>
            <person name="Choi K."/>
            <person name="Kim G.-B."/>
            <person name="Cho A."/>
            <person name="Jang H."/>
            <person name="Shin C.-H."/>
            <person name="Yu H.-J."/>
            <person name="Mun J.-H."/>
        </authorList>
    </citation>
    <scope>NUCLEOTIDE SEQUENCE [LARGE SCALE GENOMIC DNA]</scope>
    <source>
        <strain evidence="3">cv. Jeju island</strain>
        <tissue evidence="2">Leaf</tissue>
    </source>
</reference>
<protein>
    <submittedName>
        <fullName evidence="2">Uncharacterized protein</fullName>
    </submittedName>
</protein>
<dbReference type="AlphaFoldDB" id="A0A314ZDU4"/>
<feature type="compositionally biased region" description="Low complexity" evidence="1">
    <location>
        <begin position="49"/>
        <end position="70"/>
    </location>
</feature>
<accession>A0A314ZDU4</accession>
<comment type="caution">
    <text evidence="2">The sequence shown here is derived from an EMBL/GenBank/DDBJ whole genome shotgun (WGS) entry which is preliminary data.</text>
</comment>